<evidence type="ECO:0000256" key="1">
    <source>
        <dbReference type="SAM" id="MobiDB-lite"/>
    </source>
</evidence>
<evidence type="ECO:0000313" key="3">
    <source>
        <dbReference type="Proteomes" id="UP000287033"/>
    </source>
</evidence>
<keyword evidence="3" id="KW-1185">Reference proteome</keyword>
<feature type="region of interest" description="Disordered" evidence="1">
    <location>
        <begin position="1"/>
        <end position="89"/>
    </location>
</feature>
<proteinExistence type="predicted"/>
<sequence length="89" mass="9779">MGPPLPRAQPVRHANPAHGLARPFPEPRPSVTQTPPTDWPAPSPARPSHKPRPRIGPPRAQPVRHTNREAPSDAVPDTDLPPRHPKLHL</sequence>
<dbReference type="AlphaFoldDB" id="A0A401T4N3"/>
<dbReference type="EMBL" id="BEZZ01001030">
    <property type="protein sequence ID" value="GCC37626.1"/>
    <property type="molecule type" value="Genomic_DNA"/>
</dbReference>
<protein>
    <submittedName>
        <fullName evidence="2">Uncharacterized protein</fullName>
    </submittedName>
</protein>
<accession>A0A401T4N3</accession>
<evidence type="ECO:0000313" key="2">
    <source>
        <dbReference type="EMBL" id="GCC37626.1"/>
    </source>
</evidence>
<name>A0A401T4N3_CHIPU</name>
<gene>
    <name evidence="2" type="ORF">chiPu_0016131</name>
</gene>
<comment type="caution">
    <text evidence="2">The sequence shown here is derived from an EMBL/GenBank/DDBJ whole genome shotgun (WGS) entry which is preliminary data.</text>
</comment>
<reference evidence="2 3" key="1">
    <citation type="journal article" date="2018" name="Nat. Ecol. Evol.">
        <title>Shark genomes provide insights into elasmobranch evolution and the origin of vertebrates.</title>
        <authorList>
            <person name="Hara Y"/>
            <person name="Yamaguchi K"/>
            <person name="Onimaru K"/>
            <person name="Kadota M"/>
            <person name="Koyanagi M"/>
            <person name="Keeley SD"/>
            <person name="Tatsumi K"/>
            <person name="Tanaka K"/>
            <person name="Motone F"/>
            <person name="Kageyama Y"/>
            <person name="Nozu R"/>
            <person name="Adachi N"/>
            <person name="Nishimura O"/>
            <person name="Nakagawa R"/>
            <person name="Tanegashima C"/>
            <person name="Kiyatake I"/>
            <person name="Matsumoto R"/>
            <person name="Murakumo K"/>
            <person name="Nishida K"/>
            <person name="Terakita A"/>
            <person name="Kuratani S"/>
            <person name="Sato K"/>
            <person name="Hyodo S Kuraku.S."/>
        </authorList>
    </citation>
    <scope>NUCLEOTIDE SEQUENCE [LARGE SCALE GENOMIC DNA]</scope>
</reference>
<organism evidence="2 3">
    <name type="scientific">Chiloscyllium punctatum</name>
    <name type="common">Brownbanded bambooshark</name>
    <name type="synonym">Hemiscyllium punctatum</name>
    <dbReference type="NCBI Taxonomy" id="137246"/>
    <lineage>
        <taxon>Eukaryota</taxon>
        <taxon>Metazoa</taxon>
        <taxon>Chordata</taxon>
        <taxon>Craniata</taxon>
        <taxon>Vertebrata</taxon>
        <taxon>Chondrichthyes</taxon>
        <taxon>Elasmobranchii</taxon>
        <taxon>Galeomorphii</taxon>
        <taxon>Galeoidea</taxon>
        <taxon>Orectolobiformes</taxon>
        <taxon>Hemiscylliidae</taxon>
        <taxon>Chiloscyllium</taxon>
    </lineage>
</organism>
<dbReference type="Proteomes" id="UP000287033">
    <property type="component" value="Unassembled WGS sequence"/>
</dbReference>